<name>A0A839UKX8_9GAMM</name>
<feature type="domain" description="CusB-like three alpha-helical bundle" evidence="4">
    <location>
        <begin position="153"/>
        <end position="199"/>
    </location>
</feature>
<dbReference type="PANTHER" id="PTHR30097">
    <property type="entry name" value="CATION EFFLUX SYSTEM PROTEIN CUSB"/>
    <property type="match status" value="1"/>
</dbReference>
<evidence type="ECO:0000259" key="4">
    <source>
        <dbReference type="Pfam" id="PF25869"/>
    </source>
</evidence>
<dbReference type="Gene3D" id="2.40.50.100">
    <property type="match status" value="1"/>
</dbReference>
<dbReference type="GO" id="GO:0046914">
    <property type="term" value="F:transition metal ion binding"/>
    <property type="evidence" value="ECO:0007669"/>
    <property type="project" value="TreeGrafter"/>
</dbReference>
<feature type="domain" description="CusB-like beta-barrel" evidence="6">
    <location>
        <begin position="238"/>
        <end position="313"/>
    </location>
</feature>
<keyword evidence="2" id="KW-0813">Transport</keyword>
<dbReference type="Pfam" id="PF25954">
    <property type="entry name" value="Beta-barrel_RND_2"/>
    <property type="match status" value="1"/>
</dbReference>
<dbReference type="InterPro" id="IPR042230">
    <property type="entry name" value="CusF_sf"/>
</dbReference>
<dbReference type="InterPro" id="IPR058790">
    <property type="entry name" value="BSH_CusB"/>
</dbReference>
<dbReference type="GO" id="GO:0060003">
    <property type="term" value="P:copper ion export"/>
    <property type="evidence" value="ECO:0007669"/>
    <property type="project" value="TreeGrafter"/>
</dbReference>
<keyword evidence="9" id="KW-1185">Reference proteome</keyword>
<dbReference type="Pfam" id="PF25869">
    <property type="entry name" value="3HB_CusB"/>
    <property type="match status" value="1"/>
</dbReference>
<feature type="domain" description="CzcB-like C-terminal circularly permuted SH3-like" evidence="7">
    <location>
        <begin position="321"/>
        <end position="381"/>
    </location>
</feature>
<dbReference type="GO" id="GO:0022857">
    <property type="term" value="F:transmembrane transporter activity"/>
    <property type="evidence" value="ECO:0007669"/>
    <property type="project" value="InterPro"/>
</dbReference>
<organism evidence="8 9">
    <name type="scientific">Simiduia aestuariiviva</name>
    <dbReference type="NCBI Taxonomy" id="1510459"/>
    <lineage>
        <taxon>Bacteria</taxon>
        <taxon>Pseudomonadati</taxon>
        <taxon>Pseudomonadota</taxon>
        <taxon>Gammaproteobacteria</taxon>
        <taxon>Cellvibrionales</taxon>
        <taxon>Cellvibrionaceae</taxon>
        <taxon>Simiduia</taxon>
    </lineage>
</organism>
<dbReference type="InterPro" id="IPR058791">
    <property type="entry name" value="3HB_CusB"/>
</dbReference>
<evidence type="ECO:0000313" key="8">
    <source>
        <dbReference type="EMBL" id="MBB3167421.1"/>
    </source>
</evidence>
<dbReference type="InterPro" id="IPR058792">
    <property type="entry name" value="Beta-barrel_RND_2"/>
</dbReference>
<feature type="domain" description="Heavy metal binding" evidence="3">
    <location>
        <begin position="39"/>
        <end position="65"/>
    </location>
</feature>
<dbReference type="RefSeq" id="WP_183908125.1">
    <property type="nucleotide sequence ID" value="NZ_JACHXZ010000001.1"/>
</dbReference>
<proteinExistence type="inferred from homology"/>
<comment type="similarity">
    <text evidence="1">Belongs to the membrane fusion protein (MFP) (TC 8.A.1) family.</text>
</comment>
<gene>
    <name evidence="8" type="ORF">FHS30_000597</name>
</gene>
<dbReference type="EMBL" id="JACHXZ010000001">
    <property type="protein sequence ID" value="MBB3167421.1"/>
    <property type="molecule type" value="Genomic_DNA"/>
</dbReference>
<dbReference type="InterPro" id="IPR021647">
    <property type="entry name" value="CusF_Ec"/>
</dbReference>
<dbReference type="InterPro" id="IPR045800">
    <property type="entry name" value="HMBD"/>
</dbReference>
<dbReference type="Gene3D" id="2.40.30.170">
    <property type="match status" value="1"/>
</dbReference>
<dbReference type="InterPro" id="IPR051909">
    <property type="entry name" value="MFP_Cation_Efflux"/>
</dbReference>
<dbReference type="Pfam" id="PF25975">
    <property type="entry name" value="CzcB_C"/>
    <property type="match status" value="1"/>
</dbReference>
<dbReference type="Proteomes" id="UP000559987">
    <property type="component" value="Unassembled WGS sequence"/>
</dbReference>
<dbReference type="FunFam" id="2.40.30.170:FF:000010">
    <property type="entry name" value="Efflux RND transporter periplasmic adaptor subunit"/>
    <property type="match status" value="1"/>
</dbReference>
<dbReference type="Pfam" id="PF19335">
    <property type="entry name" value="HMBD"/>
    <property type="match status" value="1"/>
</dbReference>
<dbReference type="SUPFAM" id="SSF111369">
    <property type="entry name" value="HlyD-like secretion proteins"/>
    <property type="match status" value="1"/>
</dbReference>
<evidence type="ECO:0000259" key="7">
    <source>
        <dbReference type="Pfam" id="PF25975"/>
    </source>
</evidence>
<protein>
    <submittedName>
        <fullName evidence="8">Cu(I)/Ag(I) efflux system membrane fusion protein</fullName>
    </submittedName>
</protein>
<dbReference type="Gene3D" id="6.10.140.730">
    <property type="match status" value="1"/>
</dbReference>
<dbReference type="NCBIfam" id="TIGR01730">
    <property type="entry name" value="RND_mfp"/>
    <property type="match status" value="1"/>
</dbReference>
<evidence type="ECO:0000259" key="6">
    <source>
        <dbReference type="Pfam" id="PF25954"/>
    </source>
</evidence>
<dbReference type="AlphaFoldDB" id="A0A839UKX8"/>
<evidence type="ECO:0000256" key="1">
    <source>
        <dbReference type="ARBA" id="ARBA00009477"/>
    </source>
</evidence>
<dbReference type="Gene3D" id="2.40.50.320">
    <property type="entry name" value="Copper binding periplasmic protein CusF"/>
    <property type="match status" value="2"/>
</dbReference>
<accession>A0A839UKX8</accession>
<dbReference type="Gene3D" id="2.40.420.20">
    <property type="match status" value="1"/>
</dbReference>
<comment type="caution">
    <text evidence="8">The sequence shown here is derived from an EMBL/GenBank/DDBJ whole genome shotgun (WGS) entry which is preliminary data.</text>
</comment>
<dbReference type="GO" id="GO:0015679">
    <property type="term" value="P:plasma membrane copper ion transport"/>
    <property type="evidence" value="ECO:0007669"/>
    <property type="project" value="TreeGrafter"/>
</dbReference>
<feature type="domain" description="CusB-like barrel-sandwich hybrid" evidence="5">
    <location>
        <begin position="119"/>
        <end position="233"/>
    </location>
</feature>
<evidence type="ECO:0000313" key="9">
    <source>
        <dbReference type="Proteomes" id="UP000559987"/>
    </source>
</evidence>
<evidence type="ECO:0000259" key="3">
    <source>
        <dbReference type="Pfam" id="PF19335"/>
    </source>
</evidence>
<dbReference type="GO" id="GO:0030288">
    <property type="term" value="C:outer membrane-bounded periplasmic space"/>
    <property type="evidence" value="ECO:0007669"/>
    <property type="project" value="TreeGrafter"/>
</dbReference>
<dbReference type="Pfam" id="PF25919">
    <property type="entry name" value="BSH_CusB"/>
    <property type="match status" value="1"/>
</dbReference>
<dbReference type="PANTHER" id="PTHR30097:SF15">
    <property type="entry name" value="CATION EFFLUX SYSTEM PROTEIN CUSB"/>
    <property type="match status" value="1"/>
</dbReference>
<dbReference type="Pfam" id="PF11604">
    <property type="entry name" value="CusF_Ec"/>
    <property type="match status" value="2"/>
</dbReference>
<reference evidence="8 9" key="1">
    <citation type="submission" date="2020-08" db="EMBL/GenBank/DDBJ databases">
        <title>Genomic Encyclopedia of Type Strains, Phase III (KMG-III): the genomes of soil and plant-associated and newly described type strains.</title>
        <authorList>
            <person name="Whitman W."/>
        </authorList>
    </citation>
    <scope>NUCLEOTIDE SEQUENCE [LARGE SCALE GENOMIC DNA]</scope>
    <source>
        <strain evidence="8 9">CECT 8571</strain>
    </source>
</reference>
<dbReference type="InterPro" id="IPR058649">
    <property type="entry name" value="CzcB_C"/>
</dbReference>
<sequence>MKTFFTLALGIALGAVVVGLWSSQQVDTSAANAEKQPLYWVAPMDANYRRDGPGKSPMGMDLIPVYDEAATEDAPGTVRISPEVENNLGVRTATAEARVLSARITTVGYVGYDEDKLVHMHPRVEGWIEKLYVKAEGDPVQKGQPLYDLYSPELVNAQEDLLLALQRGEERLITGAKNRLRALKVAETHIEDLVARRKVTHTITYFAPQSGVVEALSIREGFFVQPGSTLFSIGAVDTVWIAADVFARQVNFLRAGQKVHITVPHLPGKQFSGELAYIYPTLNADTRTLPVRIRFNNKAGLLKPNMFAELVIEGDAGKAALTVPREAVIRTGDQNRVVLDLGEGRFKSIAVQLGRVDTQFIEIKDGLAAGDRVVTSAQFLLDSESSKSSDFLRMSPVAGVASVWVGGEIVAVDSQSRTVTASHDPVKEWDWPAMTMDFSVADSVDIKPLQAGTRLHMEISKSGDGFEITGTHIMGGANAMMKENTAHRSADQHIAEVDGVINQLDRKNRTANISRGPVAKWNRPAATLDFLLAQEVDLSVLKVGQKIRFRFRVVEGEFTLVEILSTTRQDAAPMDHSQHGGSL</sequence>
<evidence type="ECO:0000259" key="5">
    <source>
        <dbReference type="Pfam" id="PF25919"/>
    </source>
</evidence>
<dbReference type="InterPro" id="IPR006143">
    <property type="entry name" value="RND_pump_MFP"/>
</dbReference>
<dbReference type="GO" id="GO:0016020">
    <property type="term" value="C:membrane"/>
    <property type="evidence" value="ECO:0007669"/>
    <property type="project" value="InterPro"/>
</dbReference>
<evidence type="ECO:0000256" key="2">
    <source>
        <dbReference type="ARBA" id="ARBA00022448"/>
    </source>
</evidence>